<evidence type="ECO:0000256" key="1">
    <source>
        <dbReference type="ARBA" id="ARBA00022536"/>
    </source>
</evidence>
<feature type="domain" description="EGF-like" evidence="4">
    <location>
        <begin position="84"/>
        <end position="121"/>
    </location>
</feature>
<sequence length="131" mass="13746">YTDIDECTELGANGLPLHNCAAGTQVCVNTIGSFRCDSALQQCTVGRCPGANKVCQNIQTSPGYSCSCNTNFVPSVVANSIDCVLPCANNPCQANSACTNNGNSFICTCNSGYKEVNNVCVGKSLLYNKNK</sequence>
<dbReference type="GO" id="GO:0005509">
    <property type="term" value="F:calcium ion binding"/>
    <property type="evidence" value="ECO:0007669"/>
    <property type="project" value="InterPro"/>
</dbReference>
<dbReference type="SUPFAM" id="SSF57196">
    <property type="entry name" value="EGF/Laminin"/>
    <property type="match status" value="1"/>
</dbReference>
<evidence type="ECO:0000259" key="4">
    <source>
        <dbReference type="PROSITE" id="PS50026"/>
    </source>
</evidence>
<evidence type="ECO:0000313" key="6">
    <source>
        <dbReference type="Proteomes" id="UP000594262"/>
    </source>
</evidence>
<dbReference type="PROSITE" id="PS00010">
    <property type="entry name" value="ASX_HYDROXYL"/>
    <property type="match status" value="1"/>
</dbReference>
<evidence type="ECO:0000256" key="3">
    <source>
        <dbReference type="PROSITE-ProRule" id="PRU00076"/>
    </source>
</evidence>
<dbReference type="InterPro" id="IPR049883">
    <property type="entry name" value="NOTCH1_EGF-like"/>
</dbReference>
<dbReference type="OrthoDB" id="5946752at2759"/>
<dbReference type="SMART" id="SM00181">
    <property type="entry name" value="EGF"/>
    <property type="match status" value="2"/>
</dbReference>
<dbReference type="AlphaFoldDB" id="A0A7M5XN09"/>
<dbReference type="PROSITE" id="PS50026">
    <property type="entry name" value="EGF_3"/>
    <property type="match status" value="1"/>
</dbReference>
<evidence type="ECO:0000256" key="2">
    <source>
        <dbReference type="ARBA" id="ARBA00023157"/>
    </source>
</evidence>
<protein>
    <recommendedName>
        <fullName evidence="4">EGF-like domain-containing protein</fullName>
    </recommendedName>
</protein>
<dbReference type="Gene3D" id="2.10.25.10">
    <property type="entry name" value="Laminin"/>
    <property type="match status" value="2"/>
</dbReference>
<keyword evidence="1 3" id="KW-0245">EGF-like domain</keyword>
<dbReference type="PROSITE" id="PS01186">
    <property type="entry name" value="EGF_2"/>
    <property type="match status" value="1"/>
</dbReference>
<accession>A0A7M5XN09</accession>
<dbReference type="InterPro" id="IPR001881">
    <property type="entry name" value="EGF-like_Ca-bd_dom"/>
</dbReference>
<proteinExistence type="predicted"/>
<keyword evidence="6" id="KW-1185">Reference proteome</keyword>
<name>A0A7M5XN09_9CNID</name>
<dbReference type="Proteomes" id="UP000594262">
    <property type="component" value="Unplaced"/>
</dbReference>
<organism evidence="5 6">
    <name type="scientific">Clytia hemisphaerica</name>
    <dbReference type="NCBI Taxonomy" id="252671"/>
    <lineage>
        <taxon>Eukaryota</taxon>
        <taxon>Metazoa</taxon>
        <taxon>Cnidaria</taxon>
        <taxon>Hydrozoa</taxon>
        <taxon>Hydroidolina</taxon>
        <taxon>Leptothecata</taxon>
        <taxon>Obeliida</taxon>
        <taxon>Clytiidae</taxon>
        <taxon>Clytia</taxon>
    </lineage>
</organism>
<dbReference type="Pfam" id="PF07645">
    <property type="entry name" value="EGF_CA"/>
    <property type="match status" value="2"/>
</dbReference>
<dbReference type="SMART" id="SM00179">
    <property type="entry name" value="EGF_CA"/>
    <property type="match status" value="2"/>
</dbReference>
<dbReference type="InterPro" id="IPR000742">
    <property type="entry name" value="EGF"/>
</dbReference>
<dbReference type="InterPro" id="IPR000152">
    <property type="entry name" value="EGF-type_Asp/Asn_hydroxyl_site"/>
</dbReference>
<keyword evidence="2" id="KW-1015">Disulfide bond</keyword>
<dbReference type="EnsemblMetazoa" id="CLYHEMT026479.1">
    <property type="protein sequence ID" value="CLYHEMP026479.1"/>
    <property type="gene ID" value="CLYHEMG026479"/>
</dbReference>
<reference evidence="5" key="1">
    <citation type="submission" date="2021-01" db="UniProtKB">
        <authorList>
            <consortium name="EnsemblMetazoa"/>
        </authorList>
    </citation>
    <scope>IDENTIFICATION</scope>
</reference>
<evidence type="ECO:0000313" key="5">
    <source>
        <dbReference type="EnsemblMetazoa" id="CLYHEMP026479.1"/>
    </source>
</evidence>
<comment type="caution">
    <text evidence="3">Lacks conserved residue(s) required for the propagation of feature annotation.</text>
</comment>